<dbReference type="GO" id="GO:0008270">
    <property type="term" value="F:zinc ion binding"/>
    <property type="evidence" value="ECO:0007669"/>
    <property type="project" value="UniProtKB-KW"/>
</dbReference>
<keyword evidence="3" id="KW-0863">Zinc-finger</keyword>
<keyword evidence="2 7" id="KW-0547">Nucleotide-binding</keyword>
<dbReference type="GO" id="GO:0005737">
    <property type="term" value="C:cytoplasm"/>
    <property type="evidence" value="ECO:0000318"/>
    <property type="project" value="GO_Central"/>
</dbReference>
<dbReference type="InterPro" id="IPR011025">
    <property type="entry name" value="GproteinA_insert"/>
</dbReference>
<feature type="region of interest" description="Disordered" evidence="9">
    <location>
        <begin position="537"/>
        <end position="560"/>
    </location>
</feature>
<organism evidence="10 11">
    <name type="scientific">Zostera marina</name>
    <name type="common">Eelgrass</name>
    <dbReference type="NCBI Taxonomy" id="29655"/>
    <lineage>
        <taxon>Eukaryota</taxon>
        <taxon>Viridiplantae</taxon>
        <taxon>Streptophyta</taxon>
        <taxon>Embryophyta</taxon>
        <taxon>Tracheophyta</taxon>
        <taxon>Spermatophyta</taxon>
        <taxon>Magnoliopsida</taxon>
        <taxon>Liliopsida</taxon>
        <taxon>Zosteraceae</taxon>
        <taxon>Zostera</taxon>
    </lineage>
</organism>
<feature type="compositionally biased region" description="Acidic residues" evidence="9">
    <location>
        <begin position="183"/>
        <end position="194"/>
    </location>
</feature>
<dbReference type="GO" id="GO:0007188">
    <property type="term" value="P:adenylate cyclase-modulating G protein-coupled receptor signaling pathway"/>
    <property type="evidence" value="ECO:0000318"/>
    <property type="project" value="GO_Central"/>
</dbReference>
<sequence>MMAEKNWDEVVRRVVPVAVPVSVDDENLDYSIAVEYDGPPISFEVPKIQPLDPHSLSSYHRVSDSRGPSKTTASRVKKSISSVSNGRSNQASEVVHRDGERNSPSLVASTSGEKEEDYDYGVRKEEEEEDREHSSPQRADGKKSAAVTSTSTEDGREDDYDRKGKRPIEVKFCSGKYEREGNYEDEEEVEEEETPYSAPSSSIVSEAESRPKKERKKGACSRCKRTNVWKEREACLVCDNRYCSSCLLKIMGSMPEGRKCVSCIGLPIDESKRATLGKASRMLSRVVSPLEVKQIMKAEKECSANQLRPEQLIVNGKKLTHDQLDELLGCPNPPSKLKPGRYWYDKDSGLWGKEGGKPDIFVTENLKVGGVLQRNASNGKTEVFFNGREITKTELRILRIANIHCPPKTAFWVYSNGTYEEEGQKKLKGNIWEKNTTRWICSMFSLPIPPGHLAGLNDDLSTYSNKSASLQKRLQKLLLLGLEGSGTSTIFKQAKFLHGTNFSRKELDDMKLIIQRNLYIYMGTLLKARERFEDNALEQKKNQQEQSEDSEPVSEEETGVKTDRQCVYSFDQRMTNFSNWLLQIMAMGDFEAFFPAATHEYAPTVADVWNDPALRETYKRRNELHSLPDVAKYFIDRAIEIASNEYEPSEKDILHAEGFDQYNGLASLEFSLDDRNPMMDSYSEHCEPPTLLNYQLIRLHSKGLNEGTKWLEMFEDVSAIVFCVALSDYAQMWFDGSGTLQNKMLASKELFQSLVKHPSFRNTPFILILNKYDIFEEKLRDVPLTTCEWFSDFNPVRPHSNHQTLTSNAYYYIAVKFKALYHSISERKLFVCQTKAYERSTIDEALKYVKEVLKWDEIKNTNLNNLGDDTFFTTEINSFPYMHNPV</sequence>
<dbReference type="Gene3D" id="3.40.50.300">
    <property type="entry name" value="P-loop containing nucleotide triphosphate hydrolases"/>
    <property type="match status" value="1"/>
</dbReference>
<comment type="caution">
    <text evidence="10">The sequence shown here is derived from an EMBL/GenBank/DDBJ whole genome shotgun (WGS) entry which is preliminary data.</text>
</comment>
<evidence type="ECO:0000313" key="10">
    <source>
        <dbReference type="EMBL" id="KMZ69620.1"/>
    </source>
</evidence>
<evidence type="ECO:0000256" key="6">
    <source>
        <dbReference type="ARBA" id="ARBA00023224"/>
    </source>
</evidence>
<evidence type="ECO:0000256" key="8">
    <source>
        <dbReference type="PIRSR" id="PIRSR601019-2"/>
    </source>
</evidence>
<dbReference type="OrthoDB" id="5817230at2759"/>
<dbReference type="STRING" id="29655.A0A0K9PN33"/>
<protein>
    <submittedName>
        <fullName evidence="10">Extra-large guanine nucleotide-binding protein 1</fullName>
    </submittedName>
</protein>
<dbReference type="InterPro" id="IPR027417">
    <property type="entry name" value="P-loop_NTPase"/>
</dbReference>
<dbReference type="FunFam" id="3.40.50.300:FF:000692">
    <property type="entry name" value="Guanine nucleotide-binding protein subunit alpha"/>
    <property type="match status" value="1"/>
</dbReference>
<dbReference type="OMA" id="HVRIDSK"/>
<feature type="compositionally biased region" description="Basic and acidic residues" evidence="9">
    <location>
        <begin position="120"/>
        <end position="143"/>
    </location>
</feature>
<evidence type="ECO:0000256" key="3">
    <source>
        <dbReference type="ARBA" id="ARBA00022771"/>
    </source>
</evidence>
<dbReference type="Proteomes" id="UP000036987">
    <property type="component" value="Unassembled WGS sequence"/>
</dbReference>
<dbReference type="SUPFAM" id="SSF57903">
    <property type="entry name" value="FYVE/PHD zinc finger"/>
    <property type="match status" value="1"/>
</dbReference>
<dbReference type="PANTHER" id="PTHR10218:SF358">
    <property type="entry name" value="OS10G0117800 PROTEIN"/>
    <property type="match status" value="1"/>
</dbReference>
<evidence type="ECO:0000256" key="2">
    <source>
        <dbReference type="ARBA" id="ARBA00022741"/>
    </source>
</evidence>
<feature type="region of interest" description="Disordered" evidence="9">
    <location>
        <begin position="181"/>
        <end position="211"/>
    </location>
</feature>
<dbReference type="InterPro" id="IPR001019">
    <property type="entry name" value="Gprotein_alpha_su"/>
</dbReference>
<reference evidence="11" key="1">
    <citation type="journal article" date="2016" name="Nature">
        <title>The genome of the seagrass Zostera marina reveals angiosperm adaptation to the sea.</title>
        <authorList>
            <person name="Olsen J.L."/>
            <person name="Rouze P."/>
            <person name="Verhelst B."/>
            <person name="Lin Y.-C."/>
            <person name="Bayer T."/>
            <person name="Collen J."/>
            <person name="Dattolo E."/>
            <person name="De Paoli E."/>
            <person name="Dittami S."/>
            <person name="Maumus F."/>
            <person name="Michel G."/>
            <person name="Kersting A."/>
            <person name="Lauritano C."/>
            <person name="Lohaus R."/>
            <person name="Toepel M."/>
            <person name="Tonon T."/>
            <person name="Vanneste K."/>
            <person name="Amirebrahimi M."/>
            <person name="Brakel J."/>
            <person name="Bostroem C."/>
            <person name="Chovatia M."/>
            <person name="Grimwood J."/>
            <person name="Jenkins J.W."/>
            <person name="Jueterbock A."/>
            <person name="Mraz A."/>
            <person name="Stam W.T."/>
            <person name="Tice H."/>
            <person name="Bornberg-Bauer E."/>
            <person name="Green P.J."/>
            <person name="Pearson G.A."/>
            <person name="Procaccini G."/>
            <person name="Duarte C.M."/>
            <person name="Schmutz J."/>
            <person name="Reusch T.B.H."/>
            <person name="Van de Peer Y."/>
        </authorList>
    </citation>
    <scope>NUCLEOTIDE SEQUENCE [LARGE SCALE GENOMIC DNA]</scope>
    <source>
        <strain evidence="11">cv. Finnish</strain>
    </source>
</reference>
<dbReference type="PROSITE" id="PS51882">
    <property type="entry name" value="G_ALPHA"/>
    <property type="match status" value="1"/>
</dbReference>
<dbReference type="PRINTS" id="PR00318">
    <property type="entry name" value="GPROTEINA"/>
</dbReference>
<dbReference type="InterPro" id="IPR011011">
    <property type="entry name" value="Znf_FYVE_PHD"/>
</dbReference>
<keyword evidence="8" id="KW-0460">Magnesium</keyword>
<dbReference type="Pfam" id="PF00503">
    <property type="entry name" value="G-alpha"/>
    <property type="match status" value="1"/>
</dbReference>
<feature type="compositionally biased region" description="Acidic residues" evidence="9">
    <location>
        <begin position="546"/>
        <end position="557"/>
    </location>
</feature>
<dbReference type="Gene3D" id="1.10.400.10">
    <property type="entry name" value="GI Alpha 1, domain 2-like"/>
    <property type="match status" value="1"/>
</dbReference>
<dbReference type="SUPFAM" id="SSF47895">
    <property type="entry name" value="Transducin (alpha subunit), insertion domain"/>
    <property type="match status" value="1"/>
</dbReference>
<accession>A0A0K9PN33</accession>
<evidence type="ECO:0000313" key="11">
    <source>
        <dbReference type="Proteomes" id="UP000036987"/>
    </source>
</evidence>
<dbReference type="GO" id="GO:0031683">
    <property type="term" value="F:G-protein beta/gamma-subunit complex binding"/>
    <property type="evidence" value="ECO:0000318"/>
    <property type="project" value="GO_Central"/>
</dbReference>
<evidence type="ECO:0000256" key="4">
    <source>
        <dbReference type="ARBA" id="ARBA00022833"/>
    </source>
</evidence>
<feature type="binding site" evidence="8">
    <location>
        <position position="488"/>
    </location>
    <ligand>
        <name>Mg(2+)</name>
        <dbReference type="ChEBI" id="CHEBI:18420"/>
    </ligand>
</feature>
<keyword evidence="1 8" id="KW-0479">Metal-binding</keyword>
<evidence type="ECO:0000256" key="1">
    <source>
        <dbReference type="ARBA" id="ARBA00022723"/>
    </source>
</evidence>
<dbReference type="GO" id="GO:0005834">
    <property type="term" value="C:heterotrimeric G-protein complex"/>
    <property type="evidence" value="ECO:0000318"/>
    <property type="project" value="GO_Central"/>
</dbReference>
<gene>
    <name evidence="10" type="ORF">ZOSMA_20G00980</name>
</gene>
<evidence type="ECO:0000256" key="7">
    <source>
        <dbReference type="PIRSR" id="PIRSR601019-1"/>
    </source>
</evidence>
<keyword evidence="4" id="KW-0862">Zinc</keyword>
<dbReference type="CDD" id="cd00066">
    <property type="entry name" value="G-alpha"/>
    <property type="match status" value="1"/>
</dbReference>
<feature type="binding site" evidence="7">
    <location>
        <position position="836"/>
    </location>
    <ligand>
        <name>GTP</name>
        <dbReference type="ChEBI" id="CHEBI:37565"/>
    </ligand>
</feature>
<dbReference type="GO" id="GO:0005525">
    <property type="term" value="F:GTP binding"/>
    <property type="evidence" value="ECO:0007669"/>
    <property type="project" value="UniProtKB-KW"/>
</dbReference>
<keyword evidence="5 7" id="KW-0342">GTP-binding</keyword>
<feature type="compositionally biased region" description="Polar residues" evidence="9">
    <location>
        <begin position="55"/>
        <end position="92"/>
    </location>
</feature>
<dbReference type="EMBL" id="LFYR01000757">
    <property type="protein sequence ID" value="KMZ69620.1"/>
    <property type="molecule type" value="Genomic_DNA"/>
</dbReference>
<keyword evidence="6" id="KW-0807">Transducer</keyword>
<evidence type="ECO:0000256" key="5">
    <source>
        <dbReference type="ARBA" id="ARBA00023134"/>
    </source>
</evidence>
<dbReference type="SUPFAM" id="SSF52540">
    <property type="entry name" value="P-loop containing nucleoside triphosphate hydrolases"/>
    <property type="match status" value="1"/>
</dbReference>
<dbReference type="SMART" id="SM00275">
    <property type="entry name" value="G_alpha"/>
    <property type="match status" value="1"/>
</dbReference>
<keyword evidence="11" id="KW-1185">Reference proteome</keyword>
<feature type="compositionally biased region" description="Polar residues" evidence="9">
    <location>
        <begin position="102"/>
        <end position="111"/>
    </location>
</feature>
<proteinExistence type="predicted"/>
<name>A0A0K9PN33_ZOSMR</name>
<feature type="binding site" evidence="7">
    <location>
        <begin position="770"/>
        <end position="773"/>
    </location>
    <ligand>
        <name>GTP</name>
        <dbReference type="ChEBI" id="CHEBI:37565"/>
    </ligand>
</feature>
<dbReference type="PANTHER" id="PTHR10218">
    <property type="entry name" value="GTP-BINDING PROTEIN ALPHA SUBUNIT"/>
    <property type="match status" value="1"/>
</dbReference>
<dbReference type="GO" id="GO:0003924">
    <property type="term" value="F:GTPase activity"/>
    <property type="evidence" value="ECO:0000318"/>
    <property type="project" value="GO_Central"/>
</dbReference>
<dbReference type="AlphaFoldDB" id="A0A0K9PN33"/>
<feature type="region of interest" description="Disordered" evidence="9">
    <location>
        <begin position="46"/>
        <end position="163"/>
    </location>
</feature>
<evidence type="ECO:0000256" key="9">
    <source>
        <dbReference type="SAM" id="MobiDB-lite"/>
    </source>
</evidence>
<dbReference type="GO" id="GO:0001664">
    <property type="term" value="F:G protein-coupled receptor binding"/>
    <property type="evidence" value="ECO:0000318"/>
    <property type="project" value="GO_Central"/>
</dbReference>